<evidence type="ECO:0008006" key="3">
    <source>
        <dbReference type="Google" id="ProtNLM"/>
    </source>
</evidence>
<evidence type="ECO:0000313" key="1">
    <source>
        <dbReference type="EMBL" id="PRQ10109.1"/>
    </source>
</evidence>
<organism evidence="1 2">
    <name type="scientific">Enhygromyxa salina</name>
    <dbReference type="NCBI Taxonomy" id="215803"/>
    <lineage>
        <taxon>Bacteria</taxon>
        <taxon>Pseudomonadati</taxon>
        <taxon>Myxococcota</taxon>
        <taxon>Polyangia</taxon>
        <taxon>Nannocystales</taxon>
        <taxon>Nannocystaceae</taxon>
        <taxon>Enhygromyxa</taxon>
    </lineage>
</organism>
<accession>A0A2S9YYH0</accession>
<sequence>MPETHEGLPILHLRTQAAFERWLAKHHTRDTAVWLMFAKKNSARQTLSYVEAREAAIIWGWIDGLKNAFDEDGYLLRFTARRSRSKWSLINREIAERLLEAGRMAEPGVAQVDAAKADGRWDAAYPSSATIEEPADFLAALGRSKPAKAFYPTISRAARFQILVRIHDAKRADTRKRRIEGFVALLANGETP</sequence>
<dbReference type="Pfam" id="PF13376">
    <property type="entry name" value="OmdA"/>
    <property type="match status" value="1"/>
</dbReference>
<dbReference type="AlphaFoldDB" id="A0A2S9YYH0"/>
<gene>
    <name evidence="1" type="ORF">ENSA7_01540</name>
</gene>
<dbReference type="EMBL" id="PVNL01000003">
    <property type="protein sequence ID" value="PRQ10109.1"/>
    <property type="molecule type" value="Genomic_DNA"/>
</dbReference>
<comment type="caution">
    <text evidence="1">The sequence shown here is derived from an EMBL/GenBank/DDBJ whole genome shotgun (WGS) entry which is preliminary data.</text>
</comment>
<dbReference type="RefSeq" id="WP_106087262.1">
    <property type="nucleotide sequence ID" value="NZ_PVNL01000003.1"/>
</dbReference>
<reference evidence="1 2" key="1">
    <citation type="submission" date="2018-03" db="EMBL/GenBank/DDBJ databases">
        <title>Draft Genome Sequences of the Obligatory Marine Myxobacteria Enhygromyxa salina SWB007.</title>
        <authorList>
            <person name="Poehlein A."/>
            <person name="Moghaddam J.A."/>
            <person name="Harms H."/>
            <person name="Alanjari M."/>
            <person name="Koenig G.M."/>
            <person name="Daniel R."/>
            <person name="Schaeberle T.F."/>
        </authorList>
    </citation>
    <scope>NUCLEOTIDE SEQUENCE [LARGE SCALE GENOMIC DNA]</scope>
    <source>
        <strain evidence="1 2">SWB007</strain>
    </source>
</reference>
<protein>
    <recommendedName>
        <fullName evidence="3">Bacteriocin-protection protein</fullName>
    </recommendedName>
</protein>
<dbReference type="Proteomes" id="UP000238823">
    <property type="component" value="Unassembled WGS sequence"/>
</dbReference>
<name>A0A2S9YYH0_9BACT</name>
<proteinExistence type="predicted"/>
<dbReference type="OrthoDB" id="9796999at2"/>
<evidence type="ECO:0000313" key="2">
    <source>
        <dbReference type="Proteomes" id="UP000238823"/>
    </source>
</evidence>